<evidence type="ECO:0000256" key="3">
    <source>
        <dbReference type="SAM" id="SignalP"/>
    </source>
</evidence>
<evidence type="ECO:0000313" key="5">
    <source>
        <dbReference type="EMBL" id="KAG6771357.1"/>
    </source>
</evidence>
<dbReference type="Proteomes" id="UP000886885">
    <property type="component" value="Chromosome 6A"/>
</dbReference>
<proteinExistence type="predicted"/>
<keyword evidence="6" id="KW-1185">Reference proteome</keyword>
<protein>
    <recommendedName>
        <fullName evidence="4">MRH domain-containing protein</fullName>
    </recommendedName>
</protein>
<dbReference type="GO" id="GO:0030968">
    <property type="term" value="P:endoplasmic reticulum unfolded protein response"/>
    <property type="evidence" value="ECO:0007669"/>
    <property type="project" value="InterPro"/>
</dbReference>
<dbReference type="PANTHER" id="PTHR15414">
    <property type="entry name" value="OS-9-RELATED"/>
    <property type="match status" value="1"/>
</dbReference>
<evidence type="ECO:0000313" key="6">
    <source>
        <dbReference type="Proteomes" id="UP000886885"/>
    </source>
</evidence>
<keyword evidence="2" id="KW-1015">Disulfide bond</keyword>
<organism evidence="5 6">
    <name type="scientific">Populus tomentosa</name>
    <name type="common">Chinese white poplar</name>
    <dbReference type="NCBI Taxonomy" id="118781"/>
    <lineage>
        <taxon>Eukaryota</taxon>
        <taxon>Viridiplantae</taxon>
        <taxon>Streptophyta</taxon>
        <taxon>Embryophyta</taxon>
        <taxon>Tracheophyta</taxon>
        <taxon>Spermatophyta</taxon>
        <taxon>Magnoliopsida</taxon>
        <taxon>eudicotyledons</taxon>
        <taxon>Gunneridae</taxon>
        <taxon>Pentapetalae</taxon>
        <taxon>rosids</taxon>
        <taxon>fabids</taxon>
        <taxon>Malpighiales</taxon>
        <taxon>Salicaceae</taxon>
        <taxon>Saliceae</taxon>
        <taxon>Populus</taxon>
    </lineage>
</organism>
<keyword evidence="1 3" id="KW-0732">Signal</keyword>
<dbReference type="GO" id="GO:0030970">
    <property type="term" value="P:retrograde protein transport, ER to cytosol"/>
    <property type="evidence" value="ECO:0007669"/>
    <property type="project" value="TreeGrafter"/>
</dbReference>
<dbReference type="OrthoDB" id="448954at2759"/>
<evidence type="ECO:0000259" key="4">
    <source>
        <dbReference type="PROSITE" id="PS51914"/>
    </source>
</evidence>
<sequence>MRFLWLTVVLYTVCNHVLADQIYPTHAGGTFSRSSREPKYQIEFHSEESPFHPDDDQESVVMPNKNGENYLCFLPKVVKAKSEMPLTLLNVSSLIVETEKRVKLKTPDELLEVLKGSCFVRVTRGLVVLRVMLSEEVEAIPCGGRERKGSHLSMYELFSCLIFQFLLFCIQAVQEFILGVYDEEATAAFNQNLSDISTLKDPRSKDASQRYHAHQYTNGTICDLTNEPRETEVRFVCSEPRAMISSITELSTCKYALTVHSPLLCKHPLFQEERPVWHTINCNLLPKDYKEAKPDKVEADDKQIFMVPDIDSSNHDSDE</sequence>
<dbReference type="InterPro" id="IPR044865">
    <property type="entry name" value="MRH_dom"/>
</dbReference>
<dbReference type="GO" id="GO:0005788">
    <property type="term" value="C:endoplasmic reticulum lumen"/>
    <property type="evidence" value="ECO:0007669"/>
    <property type="project" value="TreeGrafter"/>
</dbReference>
<dbReference type="InterPro" id="IPR045149">
    <property type="entry name" value="OS-9-like"/>
</dbReference>
<feature type="signal peptide" evidence="3">
    <location>
        <begin position="1"/>
        <end position="19"/>
    </location>
</feature>
<dbReference type="AlphaFoldDB" id="A0A8X7ZNW3"/>
<name>A0A8X7ZNW3_POPTO</name>
<dbReference type="PROSITE" id="PS51914">
    <property type="entry name" value="MRH"/>
    <property type="match status" value="1"/>
</dbReference>
<comment type="caution">
    <text evidence="5">The sequence shown here is derived from an EMBL/GenBank/DDBJ whole genome shotgun (WGS) entry which is preliminary data.</text>
</comment>
<evidence type="ECO:0000256" key="2">
    <source>
        <dbReference type="ARBA" id="ARBA00023157"/>
    </source>
</evidence>
<gene>
    <name evidence="5" type="ORF">POTOM_022708</name>
</gene>
<evidence type="ECO:0000256" key="1">
    <source>
        <dbReference type="ARBA" id="ARBA00022729"/>
    </source>
</evidence>
<feature type="chain" id="PRO_5036493454" description="MRH domain-containing protein" evidence="3">
    <location>
        <begin position="20"/>
        <end position="319"/>
    </location>
</feature>
<accession>A0A8X7ZNW3</accession>
<dbReference type="EMBL" id="JAAWWB010000011">
    <property type="protein sequence ID" value="KAG6771357.1"/>
    <property type="molecule type" value="Genomic_DNA"/>
</dbReference>
<feature type="domain" description="MRH" evidence="4">
    <location>
        <begin position="116"/>
        <end position="267"/>
    </location>
</feature>
<reference evidence="5" key="1">
    <citation type="journal article" date="2020" name="bioRxiv">
        <title>Hybrid origin of Populus tomentosa Carr. identified through genome sequencing and phylogenomic analysis.</title>
        <authorList>
            <person name="An X."/>
            <person name="Gao K."/>
            <person name="Chen Z."/>
            <person name="Li J."/>
            <person name="Yang X."/>
            <person name="Yang X."/>
            <person name="Zhou J."/>
            <person name="Guo T."/>
            <person name="Zhao T."/>
            <person name="Huang S."/>
            <person name="Miao D."/>
            <person name="Khan W.U."/>
            <person name="Rao P."/>
            <person name="Ye M."/>
            <person name="Lei B."/>
            <person name="Liao W."/>
            <person name="Wang J."/>
            <person name="Ji L."/>
            <person name="Li Y."/>
            <person name="Guo B."/>
            <person name="Mustafa N.S."/>
            <person name="Li S."/>
            <person name="Yun Q."/>
            <person name="Keller S.R."/>
            <person name="Mao J."/>
            <person name="Zhang R."/>
            <person name="Strauss S.H."/>
        </authorList>
    </citation>
    <scope>NUCLEOTIDE SEQUENCE</scope>
    <source>
        <strain evidence="5">GM15</strain>
        <tissue evidence="5">Leaf</tissue>
    </source>
</reference>
<dbReference type="PANTHER" id="PTHR15414:SF0">
    <property type="entry name" value="ENDOPLASMIC RETICULUM LECTIN 1"/>
    <property type="match status" value="1"/>
</dbReference>